<dbReference type="GO" id="GO:0030628">
    <property type="term" value="F:pre-mRNA 3'-splice site binding"/>
    <property type="evidence" value="ECO:0007669"/>
    <property type="project" value="UniProtKB-UniRule"/>
</dbReference>
<feature type="compositionally biased region" description="Basic and acidic residues" evidence="8">
    <location>
        <begin position="9"/>
        <end position="27"/>
    </location>
</feature>
<keyword evidence="5 7" id="KW-0508">mRNA splicing</keyword>
<evidence type="ECO:0000256" key="1">
    <source>
        <dbReference type="ARBA" id="ARBA00004123"/>
    </source>
</evidence>
<evidence type="ECO:0000256" key="6">
    <source>
        <dbReference type="ARBA" id="ARBA00023242"/>
    </source>
</evidence>
<dbReference type="InterPro" id="IPR039974">
    <property type="entry name" value="Splicing_factor_SLU7"/>
</dbReference>
<feature type="compositionally biased region" description="Basic and acidic residues" evidence="8">
    <location>
        <begin position="264"/>
        <end position="283"/>
    </location>
</feature>
<dbReference type="PANTHER" id="PTHR12942">
    <property type="entry name" value="STEP II SPLICING FACTOR SLU7"/>
    <property type="match status" value="1"/>
</dbReference>
<feature type="compositionally biased region" description="Basic and acidic residues" evidence="8">
    <location>
        <begin position="533"/>
        <end position="557"/>
    </location>
</feature>
<sequence length="557" mass="62769">MASSNHTFKTREDYKKQKEIDQARKDGLIPAAVDEDGREINPHIPQYMTNAPWYLSTDGPSLKHQRNWKKGLHTQAGEWIPKGQKGHQANKYRKGACENCGAMTHKTKQCVERPRKKGAKLSNAEIAPDEMVQDVVLDYEGKRDRWNGYDAEEYDQVVERYEQVEKYKRERAKAKHLEKLKRRAQREAAGERASSSSSSSSSSDSEGEDEDETKLKETEEAGFGQVKMRIRTTGGGATGSVRNLRIREDTAKYLINLDENSAHYDPKTRAMRGDPNPQKDPKKGFFHGDNLVRGSGEVADFRSLNMHIQEAQEKGQDVHMQAAPSQAEMLHAAFRERKEKLMEENKRRLLEKYGSAAGSKPDEIAGLGQTEAYVEYDRAGHVVKGSQPVVKSRWEEDVFPGNHTSVWGSYWNDGAWGYACCHQIAKNAYCTGRAGIKASKANQEMLLEMQRLEAEKRGGSTGTDKPATGYKPSNTWGESSGHVELDPEKLEEAIIAAKNKQASKVADGAEEKKRKFNVVYDDDTTEEQMEAYRIARERGEDPMKDPKAKNDDGYELV</sequence>
<comment type="similarity">
    <text evidence="2 7">Belongs to the SLU7 family.</text>
</comment>
<dbReference type="InterPro" id="IPR021715">
    <property type="entry name" value="Slu7_dom"/>
</dbReference>
<organism evidence="10">
    <name type="scientific">Picocystis salinarum</name>
    <dbReference type="NCBI Taxonomy" id="88271"/>
    <lineage>
        <taxon>Eukaryota</taxon>
        <taxon>Viridiplantae</taxon>
        <taxon>Chlorophyta</taxon>
        <taxon>Picocystophyceae</taxon>
        <taxon>Picocystales</taxon>
        <taxon>Picocystaceae</taxon>
        <taxon>Picocystis</taxon>
    </lineage>
</organism>
<name>A0A7S3XCU5_9CHLO</name>
<dbReference type="PANTHER" id="PTHR12942:SF2">
    <property type="entry name" value="PRE-MRNA-SPLICING FACTOR SLU7"/>
    <property type="match status" value="1"/>
</dbReference>
<evidence type="ECO:0000256" key="2">
    <source>
        <dbReference type="ARBA" id="ARBA00007203"/>
    </source>
</evidence>
<dbReference type="EMBL" id="HBIS01003829">
    <property type="protein sequence ID" value="CAE0609651.1"/>
    <property type="molecule type" value="Transcribed_RNA"/>
</dbReference>
<dbReference type="GO" id="GO:0005681">
    <property type="term" value="C:spliceosomal complex"/>
    <property type="evidence" value="ECO:0007669"/>
    <property type="project" value="UniProtKB-UniRule"/>
</dbReference>
<comment type="function">
    <text evidence="7">Involved in pre-mRNA splicing.</text>
</comment>
<evidence type="ECO:0000256" key="7">
    <source>
        <dbReference type="RuleBase" id="RU367071"/>
    </source>
</evidence>
<dbReference type="Pfam" id="PF11708">
    <property type="entry name" value="Slu7"/>
    <property type="match status" value="1"/>
</dbReference>
<evidence type="ECO:0000313" key="10">
    <source>
        <dbReference type="EMBL" id="CAE0609651.1"/>
    </source>
</evidence>
<feature type="region of interest" description="Disordered" evidence="8">
    <location>
        <begin position="455"/>
        <end position="484"/>
    </location>
</feature>
<comment type="subcellular location">
    <subcellularLocation>
        <location evidence="1 7">Nucleus</location>
    </subcellularLocation>
</comment>
<evidence type="ECO:0000256" key="8">
    <source>
        <dbReference type="SAM" id="MobiDB-lite"/>
    </source>
</evidence>
<feature type="region of interest" description="Disordered" evidence="8">
    <location>
        <begin position="264"/>
        <end position="289"/>
    </location>
</feature>
<comment type="subunit">
    <text evidence="7">Associated with the spliceosome.</text>
</comment>
<feature type="region of interest" description="Disordered" evidence="8">
    <location>
        <begin position="176"/>
        <end position="229"/>
    </location>
</feature>
<evidence type="ECO:0000256" key="4">
    <source>
        <dbReference type="ARBA" id="ARBA00022728"/>
    </source>
</evidence>
<feature type="region of interest" description="Disordered" evidence="8">
    <location>
        <begin position="526"/>
        <end position="557"/>
    </location>
</feature>
<feature type="domain" description="Pre-mRNA-splicing factor SLU7" evidence="9">
    <location>
        <begin position="137"/>
        <end position="409"/>
    </location>
</feature>
<dbReference type="GO" id="GO:0000398">
    <property type="term" value="P:mRNA splicing, via spliceosome"/>
    <property type="evidence" value="ECO:0007669"/>
    <property type="project" value="UniProtKB-UniRule"/>
</dbReference>
<keyword evidence="3 7" id="KW-0507">mRNA processing</keyword>
<keyword evidence="6 7" id="KW-0539">Nucleus</keyword>
<feature type="region of interest" description="Disordered" evidence="8">
    <location>
        <begin position="1"/>
        <end position="27"/>
    </location>
</feature>
<evidence type="ECO:0000256" key="5">
    <source>
        <dbReference type="ARBA" id="ARBA00023187"/>
    </source>
</evidence>
<reference evidence="10" key="1">
    <citation type="submission" date="2021-01" db="EMBL/GenBank/DDBJ databases">
        <authorList>
            <person name="Corre E."/>
            <person name="Pelletier E."/>
            <person name="Niang G."/>
            <person name="Scheremetjew M."/>
            <person name="Finn R."/>
            <person name="Kale V."/>
            <person name="Holt S."/>
            <person name="Cochrane G."/>
            <person name="Meng A."/>
            <person name="Brown T."/>
            <person name="Cohen L."/>
        </authorList>
    </citation>
    <scope>NUCLEOTIDE SEQUENCE</scope>
    <source>
        <strain evidence="10">CCMP1897</strain>
    </source>
</reference>
<dbReference type="AlphaFoldDB" id="A0A7S3XCU5"/>
<evidence type="ECO:0000256" key="3">
    <source>
        <dbReference type="ARBA" id="ARBA00022664"/>
    </source>
</evidence>
<proteinExistence type="inferred from homology"/>
<protein>
    <recommendedName>
        <fullName evidence="7">Pre-mRNA-splicing factor SLU7</fullName>
    </recommendedName>
</protein>
<accession>A0A7S3XCU5</accession>
<evidence type="ECO:0000259" key="9">
    <source>
        <dbReference type="Pfam" id="PF11708"/>
    </source>
</evidence>
<feature type="compositionally biased region" description="Low complexity" evidence="8">
    <location>
        <begin position="191"/>
        <end position="204"/>
    </location>
</feature>
<keyword evidence="4 7" id="KW-0747">Spliceosome</keyword>
<gene>
    <name evidence="10" type="ORF">PSAL00342_LOCUS3470</name>
</gene>